<keyword evidence="1" id="KW-0812">Transmembrane</keyword>
<proteinExistence type="predicted"/>
<dbReference type="GO" id="GO:0016255">
    <property type="term" value="P:attachment of GPI anchor to protein"/>
    <property type="evidence" value="ECO:0007669"/>
    <property type="project" value="InterPro"/>
</dbReference>
<comment type="caution">
    <text evidence="3">The sequence shown here is derived from an EMBL/GenBank/DDBJ whole genome shotgun (WGS) entry which is preliminary data.</text>
</comment>
<keyword evidence="2" id="KW-0732">Signal</keyword>
<reference evidence="3" key="1">
    <citation type="submission" date="2020-07" db="EMBL/GenBank/DDBJ databases">
        <authorList>
            <person name="Nieuwenhuis M."/>
            <person name="Van De Peppel L.J.J."/>
        </authorList>
    </citation>
    <scope>NUCLEOTIDE SEQUENCE</scope>
    <source>
        <strain evidence="3">AP01</strain>
        <tissue evidence="3">Mycelium</tissue>
    </source>
</reference>
<protein>
    <recommendedName>
        <fullName evidence="5">GPI transamidase component PIG-T</fullName>
    </recommendedName>
</protein>
<keyword evidence="4" id="KW-1185">Reference proteome</keyword>
<dbReference type="OrthoDB" id="331263at2759"/>
<dbReference type="PANTHER" id="PTHR12959">
    <property type="entry name" value="GPI TRANSAMIDASE COMPONENT PIG-T-RELATED"/>
    <property type="match status" value="1"/>
</dbReference>
<feature type="signal peptide" evidence="2">
    <location>
        <begin position="1"/>
        <end position="21"/>
    </location>
</feature>
<evidence type="ECO:0000313" key="4">
    <source>
        <dbReference type="Proteomes" id="UP000775547"/>
    </source>
</evidence>
<feature type="chain" id="PRO_5040352345" description="GPI transamidase component PIG-T" evidence="2">
    <location>
        <begin position="22"/>
        <end position="375"/>
    </location>
</feature>
<evidence type="ECO:0008006" key="5">
    <source>
        <dbReference type="Google" id="ProtNLM"/>
    </source>
</evidence>
<evidence type="ECO:0000313" key="3">
    <source>
        <dbReference type="EMBL" id="KAG5642984.1"/>
    </source>
</evidence>
<keyword evidence="1" id="KW-0472">Membrane</keyword>
<sequence length="375" mass="41835">MRLGWIAKLLLAGCICHSTFGSRTDEQFDEELTVKSLRDGKVASKFSFKTLLRGQSPRDPQSLGEDDVSQHYTVFPLALGQILREYAVTELHLTLNAGNWNYDRWGYPEEPGVGTGAELWAWMGDGGRSSSGRYTIHPEPPAVLDGRATFDVATAVKPIDISLKWKDDFHYPAGFDTPTSSLSVQRTLRGSSQARGQLSVVLSNHRNEPLHVVYLETMPWLVQFYLHTMKIDINGLPREDAMSEVTYIPAVPHAQPATFQCVLVIPPRGTLHLTVDVAKAFLRYTEHPPDAQRGWDLPPAVFVPFEPTHNGSLPYPTAGRIYTPSLLVDLATPDFSMPYNVIIFTCSLIAFLFGSVFNLLTRKFVVVKLDSSKEE</sequence>
<dbReference type="InterPro" id="IPR007245">
    <property type="entry name" value="PIG-T"/>
</dbReference>
<dbReference type="GO" id="GO:0042765">
    <property type="term" value="C:GPI-anchor transamidase complex"/>
    <property type="evidence" value="ECO:0007669"/>
    <property type="project" value="InterPro"/>
</dbReference>
<organism evidence="3 4">
    <name type="scientific">Asterophora parasitica</name>
    <dbReference type="NCBI Taxonomy" id="117018"/>
    <lineage>
        <taxon>Eukaryota</taxon>
        <taxon>Fungi</taxon>
        <taxon>Dikarya</taxon>
        <taxon>Basidiomycota</taxon>
        <taxon>Agaricomycotina</taxon>
        <taxon>Agaricomycetes</taxon>
        <taxon>Agaricomycetidae</taxon>
        <taxon>Agaricales</taxon>
        <taxon>Tricholomatineae</taxon>
        <taxon>Lyophyllaceae</taxon>
        <taxon>Asterophora</taxon>
    </lineage>
</organism>
<gene>
    <name evidence="3" type="ORF">DXG03_001800</name>
</gene>
<keyword evidence="1" id="KW-1133">Transmembrane helix</keyword>
<feature type="transmembrane region" description="Helical" evidence="1">
    <location>
        <begin position="339"/>
        <end position="360"/>
    </location>
</feature>
<name>A0A9P7G333_9AGAR</name>
<dbReference type="EMBL" id="JABCKV010000142">
    <property type="protein sequence ID" value="KAG5642984.1"/>
    <property type="molecule type" value="Genomic_DNA"/>
</dbReference>
<reference evidence="3" key="2">
    <citation type="submission" date="2021-10" db="EMBL/GenBank/DDBJ databases">
        <title>Phylogenomics reveals ancestral predisposition of the termite-cultivated fungus Termitomyces towards a domesticated lifestyle.</title>
        <authorList>
            <person name="Auxier B."/>
            <person name="Grum-Grzhimaylo A."/>
            <person name="Cardenas M.E."/>
            <person name="Lodge J.D."/>
            <person name="Laessoe T."/>
            <person name="Pedersen O."/>
            <person name="Smith M.E."/>
            <person name="Kuyper T.W."/>
            <person name="Franco-Molano E.A."/>
            <person name="Baroni T.J."/>
            <person name="Aanen D.K."/>
        </authorList>
    </citation>
    <scope>NUCLEOTIDE SEQUENCE</scope>
    <source>
        <strain evidence="3">AP01</strain>
        <tissue evidence="3">Mycelium</tissue>
    </source>
</reference>
<accession>A0A9P7G333</accession>
<evidence type="ECO:0000256" key="2">
    <source>
        <dbReference type="SAM" id="SignalP"/>
    </source>
</evidence>
<dbReference type="AlphaFoldDB" id="A0A9P7G333"/>
<dbReference type="Pfam" id="PF04113">
    <property type="entry name" value="Gpi16"/>
    <property type="match status" value="2"/>
</dbReference>
<evidence type="ECO:0000256" key="1">
    <source>
        <dbReference type="SAM" id="Phobius"/>
    </source>
</evidence>
<dbReference type="PANTHER" id="PTHR12959:SF11">
    <property type="entry name" value="GPI TRANSAMIDASE COMPONENT PIG-T"/>
    <property type="match status" value="1"/>
</dbReference>
<dbReference type="Proteomes" id="UP000775547">
    <property type="component" value="Unassembled WGS sequence"/>
</dbReference>